<protein>
    <submittedName>
        <fullName evidence="9">Transmembrane amino acid transporter protein-domain-containing protein</fullName>
    </submittedName>
</protein>
<dbReference type="AlphaFoldDB" id="A0AAN6MXY9"/>
<evidence type="ECO:0000313" key="10">
    <source>
        <dbReference type="Proteomes" id="UP001303473"/>
    </source>
</evidence>
<accession>A0AAN6MXY9</accession>
<gene>
    <name evidence="9" type="ORF">QBC46DRAFT_51480</name>
</gene>
<dbReference type="GO" id="GO:0005774">
    <property type="term" value="C:vacuolar membrane"/>
    <property type="evidence" value="ECO:0007669"/>
    <property type="project" value="TreeGrafter"/>
</dbReference>
<feature type="region of interest" description="Disordered" evidence="6">
    <location>
        <begin position="1"/>
        <end position="59"/>
    </location>
</feature>
<keyword evidence="3 7" id="KW-0812">Transmembrane</keyword>
<organism evidence="9 10">
    <name type="scientific">Diplogelasinospora grovesii</name>
    <dbReference type="NCBI Taxonomy" id="303347"/>
    <lineage>
        <taxon>Eukaryota</taxon>
        <taxon>Fungi</taxon>
        <taxon>Dikarya</taxon>
        <taxon>Ascomycota</taxon>
        <taxon>Pezizomycotina</taxon>
        <taxon>Sordariomycetes</taxon>
        <taxon>Sordariomycetidae</taxon>
        <taxon>Sordariales</taxon>
        <taxon>Diplogelasinosporaceae</taxon>
        <taxon>Diplogelasinospora</taxon>
    </lineage>
</organism>
<feature type="transmembrane region" description="Helical" evidence="7">
    <location>
        <begin position="456"/>
        <end position="481"/>
    </location>
</feature>
<evidence type="ECO:0000256" key="4">
    <source>
        <dbReference type="ARBA" id="ARBA00022989"/>
    </source>
</evidence>
<evidence type="ECO:0000256" key="6">
    <source>
        <dbReference type="SAM" id="MobiDB-lite"/>
    </source>
</evidence>
<feature type="transmembrane region" description="Helical" evidence="7">
    <location>
        <begin position="315"/>
        <end position="334"/>
    </location>
</feature>
<evidence type="ECO:0000256" key="7">
    <source>
        <dbReference type="SAM" id="Phobius"/>
    </source>
</evidence>
<feature type="transmembrane region" description="Helical" evidence="7">
    <location>
        <begin position="228"/>
        <end position="249"/>
    </location>
</feature>
<dbReference type="GO" id="GO:0005302">
    <property type="term" value="F:L-tyrosine transmembrane transporter activity"/>
    <property type="evidence" value="ECO:0007669"/>
    <property type="project" value="TreeGrafter"/>
</dbReference>
<evidence type="ECO:0000256" key="3">
    <source>
        <dbReference type="ARBA" id="ARBA00022692"/>
    </source>
</evidence>
<comment type="caution">
    <text evidence="9">The sequence shown here is derived from an EMBL/GenBank/DDBJ whole genome shotgun (WGS) entry which is preliminary data.</text>
</comment>
<feature type="domain" description="Amino acid transporter transmembrane" evidence="8">
    <location>
        <begin position="198"/>
        <end position="581"/>
    </location>
</feature>
<feature type="transmembrane region" description="Helical" evidence="7">
    <location>
        <begin position="203"/>
        <end position="222"/>
    </location>
</feature>
<feature type="transmembrane region" description="Helical" evidence="7">
    <location>
        <begin position="380"/>
        <end position="400"/>
    </location>
</feature>
<evidence type="ECO:0000256" key="1">
    <source>
        <dbReference type="ARBA" id="ARBA00004141"/>
    </source>
</evidence>
<dbReference type="InterPro" id="IPR013057">
    <property type="entry name" value="AA_transpt_TM"/>
</dbReference>
<evidence type="ECO:0000259" key="8">
    <source>
        <dbReference type="Pfam" id="PF01490"/>
    </source>
</evidence>
<dbReference type="PANTHER" id="PTHR22950:SF332">
    <property type="entry name" value="AMINO ACID TRANSPORTER (EUROFUNG)"/>
    <property type="match status" value="1"/>
</dbReference>
<proteinExistence type="inferred from homology"/>
<dbReference type="EMBL" id="MU853925">
    <property type="protein sequence ID" value="KAK3935409.1"/>
    <property type="molecule type" value="Genomic_DNA"/>
</dbReference>
<feature type="transmembrane region" description="Helical" evidence="7">
    <location>
        <begin position="502"/>
        <end position="520"/>
    </location>
</feature>
<feature type="transmembrane region" description="Helical" evidence="7">
    <location>
        <begin position="562"/>
        <end position="585"/>
    </location>
</feature>
<feature type="compositionally biased region" description="Acidic residues" evidence="6">
    <location>
        <begin position="154"/>
        <end position="172"/>
    </location>
</feature>
<dbReference type="PANTHER" id="PTHR22950">
    <property type="entry name" value="AMINO ACID TRANSPORTER"/>
    <property type="match status" value="1"/>
</dbReference>
<dbReference type="Proteomes" id="UP001303473">
    <property type="component" value="Unassembled WGS sequence"/>
</dbReference>
<evidence type="ECO:0000256" key="5">
    <source>
        <dbReference type="ARBA" id="ARBA00023136"/>
    </source>
</evidence>
<comment type="similarity">
    <text evidence="2">Belongs to the amino acid/polyamine transporter 2 family.</text>
</comment>
<evidence type="ECO:0000256" key="2">
    <source>
        <dbReference type="ARBA" id="ARBA00008066"/>
    </source>
</evidence>
<reference evidence="10" key="1">
    <citation type="journal article" date="2023" name="Mol. Phylogenet. Evol.">
        <title>Genome-scale phylogeny and comparative genomics of the fungal order Sordariales.</title>
        <authorList>
            <person name="Hensen N."/>
            <person name="Bonometti L."/>
            <person name="Westerberg I."/>
            <person name="Brannstrom I.O."/>
            <person name="Guillou S."/>
            <person name="Cros-Aarteil S."/>
            <person name="Calhoun S."/>
            <person name="Haridas S."/>
            <person name="Kuo A."/>
            <person name="Mondo S."/>
            <person name="Pangilinan J."/>
            <person name="Riley R."/>
            <person name="LaButti K."/>
            <person name="Andreopoulos B."/>
            <person name="Lipzen A."/>
            <person name="Chen C."/>
            <person name="Yan M."/>
            <person name="Daum C."/>
            <person name="Ng V."/>
            <person name="Clum A."/>
            <person name="Steindorff A."/>
            <person name="Ohm R.A."/>
            <person name="Martin F."/>
            <person name="Silar P."/>
            <person name="Natvig D.O."/>
            <person name="Lalanne C."/>
            <person name="Gautier V."/>
            <person name="Ament-Velasquez S.L."/>
            <person name="Kruys A."/>
            <person name="Hutchinson M.I."/>
            <person name="Powell A.J."/>
            <person name="Barry K."/>
            <person name="Miller A.N."/>
            <person name="Grigoriev I.V."/>
            <person name="Debuchy R."/>
            <person name="Gladieux P."/>
            <person name="Hiltunen Thoren M."/>
            <person name="Johannesson H."/>
        </authorList>
    </citation>
    <scope>NUCLEOTIDE SEQUENCE [LARGE SCALE GENOMIC DNA]</scope>
    <source>
        <strain evidence="10">CBS 340.73</strain>
    </source>
</reference>
<feature type="transmembrane region" description="Helical" evidence="7">
    <location>
        <begin position="526"/>
        <end position="542"/>
    </location>
</feature>
<keyword evidence="10" id="KW-1185">Reference proteome</keyword>
<feature type="transmembrane region" description="Helical" evidence="7">
    <location>
        <begin position="412"/>
        <end position="436"/>
    </location>
</feature>
<sequence>MSQSPATTQELREASVVSEHLPAGYTAEFDGNLERQDGPSASASDAAAQPSGASSLKLQGGDMHRDLFKMDARAQLQNKHKRAATFHNPRDLQRKVGDEEGLLTVGDQLAPGGFRRVFLRQKQGNDFIAARLPVTRNFVEFLELYGSFAGEDLADSDEEAVTDEEEEAEDEEERRRGETRPLLGRRQTSKATRSADAGTTKTFFTLLKAFIGTGIMFLPKAFNNGGILFSSMAMLVVSVVSMVAFHLLLQCKKRYGGGYGDIGLAVAGAKMRELILGSITLSQLGFVCAGIVFVAENLLNFSKAVTNGHSPVSTAGLILIQLVALFPLAFIRNISKLGPAALLADVCILVGVTYIYYYDISSLVTRGMHQSVVLFNPDRYTLTIGAAIFTFEGIGLILPIQSSMAKPQHFEWLLGAIMLIITIIFTSVGALCYATFGKHTQIEIINNYPQDSKLVNAVQFLYSVAVLVGTPVQLFPALRILEGKVFGHRSGKRSVRTKWIKNAFRMGLVVLCGGVSIAGASNLDPFVALIGSFACVPLVYIYPPYLHYRGVATTWWAKTGDVVMIVVGIVCMIYTTAVTIINSFLR</sequence>
<keyword evidence="4 7" id="KW-1133">Transmembrane helix</keyword>
<name>A0AAN6MXY9_9PEZI</name>
<comment type="subcellular location">
    <subcellularLocation>
        <location evidence="1">Membrane</location>
        <topology evidence="1">Multi-pass membrane protein</topology>
    </subcellularLocation>
</comment>
<feature type="transmembrane region" description="Helical" evidence="7">
    <location>
        <begin position="341"/>
        <end position="360"/>
    </location>
</feature>
<evidence type="ECO:0000313" key="9">
    <source>
        <dbReference type="EMBL" id="KAK3935409.1"/>
    </source>
</evidence>
<keyword evidence="5 7" id="KW-0472">Membrane</keyword>
<feature type="region of interest" description="Disordered" evidence="6">
    <location>
        <begin position="154"/>
        <end position="194"/>
    </location>
</feature>
<dbReference type="Pfam" id="PF01490">
    <property type="entry name" value="Aa_trans"/>
    <property type="match status" value="1"/>
</dbReference>
<feature type="compositionally biased region" description="Low complexity" evidence="6">
    <location>
        <begin position="38"/>
        <end position="55"/>
    </location>
</feature>
<feature type="transmembrane region" description="Helical" evidence="7">
    <location>
        <begin position="274"/>
        <end position="295"/>
    </location>
</feature>